<dbReference type="AlphaFoldDB" id="A0A336MET9"/>
<dbReference type="PROSITE" id="PS51450">
    <property type="entry name" value="LRR"/>
    <property type="match status" value="1"/>
</dbReference>
<feature type="domain" description="Disease resistance R13L4/SHOC-2-like LRR" evidence="3">
    <location>
        <begin position="49"/>
        <end position="124"/>
    </location>
</feature>
<dbReference type="InterPro" id="IPR003591">
    <property type="entry name" value="Leu-rich_rpt_typical-subtyp"/>
</dbReference>
<dbReference type="InterPro" id="IPR032675">
    <property type="entry name" value="LRR_dom_sf"/>
</dbReference>
<reference evidence="4" key="1">
    <citation type="submission" date="2018-07" db="EMBL/GenBank/DDBJ databases">
        <authorList>
            <person name="Quirk P.G."/>
            <person name="Krulwich T.A."/>
        </authorList>
    </citation>
    <scope>NUCLEOTIDE SEQUENCE</scope>
</reference>
<dbReference type="PANTHER" id="PTHR48051:SF1">
    <property type="entry name" value="RAS SUPPRESSOR PROTEIN 1"/>
    <property type="match status" value="1"/>
</dbReference>
<dbReference type="PANTHER" id="PTHR48051">
    <property type="match status" value="1"/>
</dbReference>
<evidence type="ECO:0000256" key="1">
    <source>
        <dbReference type="ARBA" id="ARBA00022614"/>
    </source>
</evidence>
<evidence type="ECO:0000256" key="2">
    <source>
        <dbReference type="ARBA" id="ARBA00022737"/>
    </source>
</evidence>
<sequence>MERKVLHWSYHNFRELPQELKEYSDEVEDLYLKENFITDFPKWFFEIRFLKFLQISGNLIEKLPNEITLLSNLDFLDVSKNVIKQLPSCFGELQNLERLYISENQLEYLPEDIGQLSKLRVLECCKNKITYIPISLANCTALEELNFNDNESLYEVPDRILTLPRLEYIYVDRCNLYYLPTTLNTFSLKHVRMFENENLTHYPLVYEQYIPPMLHFTSPQKVLFHTQQGIPQLLIPKENYVLNLPRSISNFRSCTSRNPPSLVELALHIAFNVVNSNQQSSHHLKKIMPDTLYNRLMMGPSGVCGNAACHRAIFKESCFVVLRRFKSNQQYLFTQMFCGKDCTQAWTLHNIENYKCIWWS</sequence>
<dbReference type="EMBL" id="UFQT01001098">
    <property type="protein sequence ID" value="SSX28912.1"/>
    <property type="molecule type" value="Genomic_DNA"/>
</dbReference>
<dbReference type="SUPFAM" id="SSF52058">
    <property type="entry name" value="L domain-like"/>
    <property type="match status" value="1"/>
</dbReference>
<accession>A0A336MET9</accession>
<protein>
    <submittedName>
        <fullName evidence="4">CSON000615 protein</fullName>
    </submittedName>
</protein>
<keyword evidence="1" id="KW-0433">Leucine-rich repeat</keyword>
<keyword evidence="2" id="KW-0677">Repeat</keyword>
<name>A0A336MET9_CULSO</name>
<evidence type="ECO:0000259" key="3">
    <source>
        <dbReference type="Pfam" id="PF23598"/>
    </source>
</evidence>
<proteinExistence type="predicted"/>
<dbReference type="GO" id="GO:0005737">
    <property type="term" value="C:cytoplasm"/>
    <property type="evidence" value="ECO:0007669"/>
    <property type="project" value="TreeGrafter"/>
</dbReference>
<dbReference type="InterPro" id="IPR055414">
    <property type="entry name" value="LRR_R13L4/SHOC2-like"/>
</dbReference>
<dbReference type="VEuPathDB" id="VectorBase:CSON000615"/>
<gene>
    <name evidence="4" type="primary">CSON000615</name>
</gene>
<dbReference type="OMA" id="ERCNLFQ"/>
<dbReference type="Pfam" id="PF23598">
    <property type="entry name" value="LRR_14"/>
    <property type="match status" value="1"/>
</dbReference>
<dbReference type="InterPro" id="IPR001611">
    <property type="entry name" value="Leu-rich_rpt"/>
</dbReference>
<dbReference type="InterPro" id="IPR050216">
    <property type="entry name" value="LRR_domain-containing"/>
</dbReference>
<organism evidence="4">
    <name type="scientific">Culicoides sonorensis</name>
    <name type="common">Biting midge</name>
    <dbReference type="NCBI Taxonomy" id="179676"/>
    <lineage>
        <taxon>Eukaryota</taxon>
        <taxon>Metazoa</taxon>
        <taxon>Ecdysozoa</taxon>
        <taxon>Arthropoda</taxon>
        <taxon>Hexapoda</taxon>
        <taxon>Insecta</taxon>
        <taxon>Pterygota</taxon>
        <taxon>Neoptera</taxon>
        <taxon>Endopterygota</taxon>
        <taxon>Diptera</taxon>
        <taxon>Nematocera</taxon>
        <taxon>Chironomoidea</taxon>
        <taxon>Ceratopogonidae</taxon>
        <taxon>Ceratopogoninae</taxon>
        <taxon>Culicoides</taxon>
        <taxon>Monoculicoides</taxon>
    </lineage>
</organism>
<dbReference type="Gene3D" id="3.80.10.10">
    <property type="entry name" value="Ribonuclease Inhibitor"/>
    <property type="match status" value="1"/>
</dbReference>
<evidence type="ECO:0000313" key="4">
    <source>
        <dbReference type="EMBL" id="SSX28912.1"/>
    </source>
</evidence>
<dbReference type="SMART" id="SM00369">
    <property type="entry name" value="LRR_TYP"/>
    <property type="match status" value="3"/>
</dbReference>